<evidence type="ECO:0000256" key="6">
    <source>
        <dbReference type="ARBA" id="ARBA00022777"/>
    </source>
</evidence>
<dbReference type="GO" id="GO:0005829">
    <property type="term" value="C:cytosol"/>
    <property type="evidence" value="ECO:0007669"/>
    <property type="project" value="TreeGrafter"/>
</dbReference>
<dbReference type="CDD" id="cd07769">
    <property type="entry name" value="ASKHA_NBD_FGGY_GK"/>
    <property type="match status" value="1"/>
</dbReference>
<dbReference type="InterPro" id="IPR005999">
    <property type="entry name" value="Glycerol_kin"/>
</dbReference>
<dbReference type="GO" id="GO:0006071">
    <property type="term" value="P:glycerol metabolic process"/>
    <property type="evidence" value="ECO:0007669"/>
    <property type="project" value="UniProtKB-KW"/>
</dbReference>
<dbReference type="GO" id="GO:0005524">
    <property type="term" value="F:ATP binding"/>
    <property type="evidence" value="ECO:0007669"/>
    <property type="project" value="UniProtKB-KW"/>
</dbReference>
<organism evidence="14 15">
    <name type="scientific">Candidatus Termititenax persephonae</name>
    <dbReference type="NCBI Taxonomy" id="2218525"/>
    <lineage>
        <taxon>Bacteria</taxon>
        <taxon>Bacillati</taxon>
        <taxon>Candidatus Margulisiibacteriota</taxon>
        <taxon>Candidatus Termititenacia</taxon>
        <taxon>Candidatus Termititenacales</taxon>
        <taxon>Candidatus Termititenacaceae</taxon>
        <taxon>Candidatus Termititenax</taxon>
    </lineage>
</organism>
<comment type="pathway">
    <text evidence="1">Polyol metabolism; glycerol degradation via glycerol kinase pathway; sn-glycerol 3-phosphate from glycerol: step 1/1.</text>
</comment>
<dbReference type="InterPro" id="IPR018483">
    <property type="entry name" value="Carb_kinase_FGGY_CS"/>
</dbReference>
<keyword evidence="8" id="KW-0067">ATP-binding</keyword>
<comment type="caution">
    <text evidence="14">The sequence shown here is derived from an EMBL/GenBank/DDBJ whole genome shotgun (WGS) entry which is preliminary data.</text>
</comment>
<keyword evidence="4 11" id="KW-0808">Transferase</keyword>
<evidence type="ECO:0000256" key="10">
    <source>
        <dbReference type="ARBA" id="ARBA00052101"/>
    </source>
</evidence>
<evidence type="ECO:0000256" key="7">
    <source>
        <dbReference type="ARBA" id="ARBA00022798"/>
    </source>
</evidence>
<dbReference type="EMBL" id="BGZO01000012">
    <property type="protein sequence ID" value="GBR75950.1"/>
    <property type="molecule type" value="Genomic_DNA"/>
</dbReference>
<evidence type="ECO:0000259" key="13">
    <source>
        <dbReference type="Pfam" id="PF02782"/>
    </source>
</evidence>
<dbReference type="EC" id="2.7.1.30" evidence="3"/>
<proteinExistence type="inferred from homology"/>
<evidence type="ECO:0000256" key="1">
    <source>
        <dbReference type="ARBA" id="ARBA00005190"/>
    </source>
</evidence>
<feature type="domain" description="Carbohydrate kinase FGGY N-terminal" evidence="12">
    <location>
        <begin position="7"/>
        <end position="249"/>
    </location>
</feature>
<dbReference type="Pfam" id="PF02782">
    <property type="entry name" value="FGGY_C"/>
    <property type="match status" value="1"/>
</dbReference>
<dbReference type="InterPro" id="IPR043129">
    <property type="entry name" value="ATPase_NBD"/>
</dbReference>
<keyword evidence="7" id="KW-0319">Glycerol metabolism</keyword>
<dbReference type="NCBIfam" id="TIGR01311">
    <property type="entry name" value="glycerol_kin"/>
    <property type="match status" value="1"/>
</dbReference>
<evidence type="ECO:0000259" key="12">
    <source>
        <dbReference type="Pfam" id="PF00370"/>
    </source>
</evidence>
<dbReference type="FunFam" id="3.30.420.40:FF:000007">
    <property type="entry name" value="Glycerol kinase"/>
    <property type="match status" value="1"/>
</dbReference>
<dbReference type="SUPFAM" id="SSF53067">
    <property type="entry name" value="Actin-like ATPase domain"/>
    <property type="match status" value="2"/>
</dbReference>
<name>A0A388TFY1_9BACT</name>
<keyword evidence="5" id="KW-0547">Nucleotide-binding</keyword>
<sequence>MQYVLAISQKPFATRVVVYDKSGTEIAAATQAVKLSAPEPGWAEYVPEEIWQSVAVGLQRVLLKIPSSKIQAIGLTSQREAVVVWDKTTGRPIYNALAWSDCRTAERCAVLGKDKSLVNYIRQNTGLTLDCYFSAPKLAWLLKNIPGAYIRALKGQLLFGTLDSWLLWKLTGGQTHATDYTNAARTMLFNIGQLRWDKKLLKKFNIPAELLPEVKNSSGLFGRTVPLGKLAANIPITGVAGDQQASLFGQTCFEPGTVKNTYDAGGFMLMNIGARKKISKHGLLTTLCCDSRGRPVYALEGSVFVAGTALEWLRHGLQITGQTADLAKIARGLPDNNGVYFVPAFTGLAAPHWQNAARGVICGITLATTRRHLVRAALEAIVYQTKDVLSAMRQDSGLKVWEVKVDGAVAENDFICDFQADILALSVVRAKARDASALGAAYLAGLQTGYWKNAEDIRRCWGIDKIFNRVMPSTQSNLLYAGWQKAVQRAVL</sequence>
<keyword evidence="6 11" id="KW-0418">Kinase</keyword>
<keyword evidence="15" id="KW-1185">Reference proteome</keyword>
<dbReference type="AlphaFoldDB" id="A0A388TFY1"/>
<evidence type="ECO:0000313" key="14">
    <source>
        <dbReference type="EMBL" id="GBR75950.1"/>
    </source>
</evidence>
<evidence type="ECO:0000256" key="11">
    <source>
        <dbReference type="RuleBase" id="RU003733"/>
    </source>
</evidence>
<dbReference type="PROSITE" id="PS00933">
    <property type="entry name" value="FGGY_KINASES_1"/>
    <property type="match status" value="1"/>
</dbReference>
<gene>
    <name evidence="14" type="primary">glpK</name>
    <name evidence="14" type="ORF">NO2_0574</name>
</gene>
<dbReference type="InterPro" id="IPR018485">
    <property type="entry name" value="FGGY_C"/>
</dbReference>
<evidence type="ECO:0000256" key="3">
    <source>
        <dbReference type="ARBA" id="ARBA00012099"/>
    </source>
</evidence>
<dbReference type="InterPro" id="IPR018484">
    <property type="entry name" value="FGGY_N"/>
</dbReference>
<dbReference type="PROSITE" id="PS00445">
    <property type="entry name" value="FGGY_KINASES_2"/>
    <property type="match status" value="1"/>
</dbReference>
<dbReference type="GO" id="GO:0004370">
    <property type="term" value="F:glycerol kinase activity"/>
    <property type="evidence" value="ECO:0007669"/>
    <property type="project" value="UniProtKB-EC"/>
</dbReference>
<comment type="similarity">
    <text evidence="2 11">Belongs to the FGGY kinase family.</text>
</comment>
<dbReference type="InterPro" id="IPR000577">
    <property type="entry name" value="Carb_kinase_FGGY"/>
</dbReference>
<dbReference type="FunFam" id="3.30.420.40:FF:000086">
    <property type="entry name" value="Glycerol kinase"/>
    <property type="match status" value="1"/>
</dbReference>
<dbReference type="Pfam" id="PF00370">
    <property type="entry name" value="FGGY_N"/>
    <property type="match status" value="1"/>
</dbReference>
<dbReference type="PANTHER" id="PTHR10196:SF69">
    <property type="entry name" value="GLYCEROL KINASE"/>
    <property type="match status" value="1"/>
</dbReference>
<dbReference type="PANTHER" id="PTHR10196">
    <property type="entry name" value="SUGAR KINASE"/>
    <property type="match status" value="1"/>
</dbReference>
<dbReference type="PIRSF" id="PIRSF000538">
    <property type="entry name" value="GlpK"/>
    <property type="match status" value="1"/>
</dbReference>
<dbReference type="NCBIfam" id="NF000756">
    <property type="entry name" value="PRK00047.1"/>
    <property type="match status" value="1"/>
</dbReference>
<dbReference type="Gene3D" id="3.30.420.40">
    <property type="match status" value="2"/>
</dbReference>
<evidence type="ECO:0000256" key="2">
    <source>
        <dbReference type="ARBA" id="ARBA00009156"/>
    </source>
</evidence>
<reference evidence="14 15" key="1">
    <citation type="journal article" date="2019" name="ISME J.">
        <title>Genome analyses of uncultured TG2/ZB3 bacteria in 'Margulisbacteria' specifically attached to ectosymbiotic spirochetes of protists in the termite gut.</title>
        <authorList>
            <person name="Utami Y.D."/>
            <person name="Kuwahara H."/>
            <person name="Igai K."/>
            <person name="Murakami T."/>
            <person name="Sugaya K."/>
            <person name="Morikawa T."/>
            <person name="Nagura Y."/>
            <person name="Yuki M."/>
            <person name="Deevong P."/>
            <person name="Inoue T."/>
            <person name="Kihara K."/>
            <person name="Lo N."/>
            <person name="Yamada A."/>
            <person name="Ohkuma M."/>
            <person name="Hongoh Y."/>
        </authorList>
    </citation>
    <scope>NUCLEOTIDE SEQUENCE [LARGE SCALE GENOMIC DNA]</scope>
    <source>
        <strain evidence="14">NkOx7-02</strain>
    </source>
</reference>
<evidence type="ECO:0000256" key="8">
    <source>
        <dbReference type="ARBA" id="ARBA00022840"/>
    </source>
</evidence>
<comment type="catalytic activity">
    <reaction evidence="10">
        <text>glycerol + ATP = sn-glycerol 3-phosphate + ADP + H(+)</text>
        <dbReference type="Rhea" id="RHEA:21644"/>
        <dbReference type="ChEBI" id="CHEBI:15378"/>
        <dbReference type="ChEBI" id="CHEBI:17754"/>
        <dbReference type="ChEBI" id="CHEBI:30616"/>
        <dbReference type="ChEBI" id="CHEBI:57597"/>
        <dbReference type="ChEBI" id="CHEBI:456216"/>
        <dbReference type="EC" id="2.7.1.30"/>
    </reaction>
</comment>
<accession>A0A388TFY1</accession>
<evidence type="ECO:0000256" key="5">
    <source>
        <dbReference type="ARBA" id="ARBA00022741"/>
    </source>
</evidence>
<protein>
    <recommendedName>
        <fullName evidence="3">glycerol kinase</fullName>
        <ecNumber evidence="3">2.7.1.30</ecNumber>
    </recommendedName>
    <alternativeName>
        <fullName evidence="9">ATP:glycerol 3-phosphotransferase</fullName>
    </alternativeName>
</protein>
<feature type="domain" description="Carbohydrate kinase FGGY C-terminal" evidence="13">
    <location>
        <begin position="260"/>
        <end position="446"/>
    </location>
</feature>
<evidence type="ECO:0000256" key="9">
    <source>
        <dbReference type="ARBA" id="ARBA00043149"/>
    </source>
</evidence>
<dbReference type="GO" id="GO:0006072">
    <property type="term" value="P:glycerol-3-phosphate metabolic process"/>
    <property type="evidence" value="ECO:0007669"/>
    <property type="project" value="InterPro"/>
</dbReference>
<evidence type="ECO:0000313" key="15">
    <source>
        <dbReference type="Proteomes" id="UP000275925"/>
    </source>
</evidence>
<dbReference type="Proteomes" id="UP000275925">
    <property type="component" value="Unassembled WGS sequence"/>
</dbReference>
<evidence type="ECO:0000256" key="4">
    <source>
        <dbReference type="ARBA" id="ARBA00022679"/>
    </source>
</evidence>